<comment type="caution">
    <text evidence="7">The sequence shown here is derived from an EMBL/GenBank/DDBJ whole genome shotgun (WGS) entry which is preliminary data.</text>
</comment>
<dbReference type="GO" id="GO:0007165">
    <property type="term" value="P:signal transduction"/>
    <property type="evidence" value="ECO:0007669"/>
    <property type="project" value="UniProtKB-KW"/>
</dbReference>
<dbReference type="GO" id="GO:0005886">
    <property type="term" value="C:plasma membrane"/>
    <property type="evidence" value="ECO:0007669"/>
    <property type="project" value="TreeGrafter"/>
</dbReference>
<evidence type="ECO:0000259" key="6">
    <source>
        <dbReference type="PROSITE" id="PS50885"/>
    </source>
</evidence>
<dbReference type="SUPFAM" id="SSF58104">
    <property type="entry name" value="Methyl-accepting chemotaxis protein (MCP) signaling domain"/>
    <property type="match status" value="1"/>
</dbReference>
<evidence type="ECO:0000256" key="3">
    <source>
        <dbReference type="PROSITE-ProRule" id="PRU00284"/>
    </source>
</evidence>
<name>A0A3N1XQF3_9FIRM</name>
<keyword evidence="3" id="KW-0807">Transducer</keyword>
<dbReference type="PANTHER" id="PTHR43531:SF11">
    <property type="entry name" value="METHYL-ACCEPTING CHEMOTAXIS PROTEIN 3"/>
    <property type="match status" value="1"/>
</dbReference>
<gene>
    <name evidence="7" type="ORF">EDD66_10617</name>
</gene>
<dbReference type="RefSeq" id="WP_123609575.1">
    <property type="nucleotide sequence ID" value="NZ_RJVG01000006.1"/>
</dbReference>
<keyword evidence="4" id="KW-1133">Transmembrane helix</keyword>
<dbReference type="Pfam" id="PF00672">
    <property type="entry name" value="HAMP"/>
    <property type="match status" value="1"/>
</dbReference>
<dbReference type="Proteomes" id="UP000273083">
    <property type="component" value="Unassembled WGS sequence"/>
</dbReference>
<evidence type="ECO:0000256" key="1">
    <source>
        <dbReference type="ARBA" id="ARBA00022500"/>
    </source>
</evidence>
<dbReference type="Gene3D" id="1.10.287.950">
    <property type="entry name" value="Methyl-accepting chemotaxis protein"/>
    <property type="match status" value="1"/>
</dbReference>
<dbReference type="SMART" id="SM00304">
    <property type="entry name" value="HAMP"/>
    <property type="match status" value="1"/>
</dbReference>
<dbReference type="InterPro" id="IPR024478">
    <property type="entry name" value="HlyB_4HB_MCP"/>
</dbReference>
<dbReference type="GO" id="GO:0006935">
    <property type="term" value="P:chemotaxis"/>
    <property type="evidence" value="ECO:0007669"/>
    <property type="project" value="UniProtKB-KW"/>
</dbReference>
<dbReference type="PANTHER" id="PTHR43531">
    <property type="entry name" value="PROTEIN ICFG"/>
    <property type="match status" value="1"/>
</dbReference>
<evidence type="ECO:0000256" key="4">
    <source>
        <dbReference type="SAM" id="Phobius"/>
    </source>
</evidence>
<dbReference type="CDD" id="cd11386">
    <property type="entry name" value="MCP_signal"/>
    <property type="match status" value="1"/>
</dbReference>
<dbReference type="PRINTS" id="PR00260">
    <property type="entry name" value="CHEMTRNSDUCR"/>
</dbReference>
<dbReference type="GO" id="GO:0004888">
    <property type="term" value="F:transmembrane signaling receptor activity"/>
    <property type="evidence" value="ECO:0007669"/>
    <property type="project" value="InterPro"/>
</dbReference>
<dbReference type="InterPro" id="IPR051310">
    <property type="entry name" value="MCP_chemotaxis"/>
</dbReference>
<keyword evidence="4" id="KW-0812">Transmembrane</keyword>
<protein>
    <submittedName>
        <fullName evidence="7">Methyl-accepting chemotaxis sensory transducer</fullName>
    </submittedName>
</protein>
<dbReference type="Gene3D" id="6.10.340.10">
    <property type="match status" value="1"/>
</dbReference>
<sequence length="612" mass="66524">MKWYYNLKIAAKLIIGFIIVAMIAGIVGVVGIININKINNLDTEMYERHTATMPALADIARNYQRQRVVLHKLYIVKDGSNSQIYIDEYEECRIMISDSITKFQAGIKNPDVQESFDLLTQTINDFEQFGDEIIELIQSNKTDEAYEHLTGSYASEIANTAQKETDNLMKLKTDDAKESSDFNNATAKTASFTMITVIGAGVLISIFLGVLISRIISKPVNQMVESADKLALGDVNVSVAADTKDEIGSLARAFDRMIENIRGQALVAEKIAEGDLTVEVAIRSEKDLLGKMLARMVDNNNEVLSNIATASEQVAVGSKQVSDSSISLSQGATEQASSVEELTASLEEISSQTQLNAGNARKANDLSENAKVNAMQGNTQMQDMLKSMEEINESSANIYKIIKVIDDIAFQTNILALNAAVEAARAGQHGKGFAVVAEEVRTLAARSASAAKETTDMIEDSIKKAENGTKIAKETAEALNKIVSGIEEVADIVNNISIASEEQATGIEQINQGIMQVSEVVQNNSATSEESAAASEELSSQAALLKDLVSRFKIKQNVKYNGTFNDINPDVLLMLESMANKKENISQEGKISEVPSVSKPKIVLSDKDFGKY</sequence>
<dbReference type="EMBL" id="RJVG01000006">
    <property type="protein sequence ID" value="ROR27322.1"/>
    <property type="molecule type" value="Genomic_DNA"/>
</dbReference>
<dbReference type="InterPro" id="IPR003660">
    <property type="entry name" value="HAMP_dom"/>
</dbReference>
<reference evidence="7 8" key="1">
    <citation type="submission" date="2018-11" db="EMBL/GenBank/DDBJ databases">
        <title>Genomic Encyclopedia of Type Strains, Phase IV (KMG-IV): sequencing the most valuable type-strain genomes for metagenomic binning, comparative biology and taxonomic classification.</title>
        <authorList>
            <person name="Goeker M."/>
        </authorList>
    </citation>
    <scope>NUCLEOTIDE SEQUENCE [LARGE SCALE GENOMIC DNA]</scope>
    <source>
        <strain evidence="7 8">DSM 26537</strain>
    </source>
</reference>
<feature type="domain" description="HAMP" evidence="6">
    <location>
        <begin position="214"/>
        <end position="266"/>
    </location>
</feature>
<dbReference type="SMART" id="SM00283">
    <property type="entry name" value="MA"/>
    <property type="match status" value="1"/>
</dbReference>
<organism evidence="7 8">
    <name type="scientific">Mobilisporobacter senegalensis</name>
    <dbReference type="NCBI Taxonomy" id="1329262"/>
    <lineage>
        <taxon>Bacteria</taxon>
        <taxon>Bacillati</taxon>
        <taxon>Bacillota</taxon>
        <taxon>Clostridia</taxon>
        <taxon>Lachnospirales</taxon>
        <taxon>Lachnospiraceae</taxon>
        <taxon>Mobilisporobacter</taxon>
    </lineage>
</organism>
<feature type="domain" description="Methyl-accepting transducer" evidence="5">
    <location>
        <begin position="310"/>
        <end position="539"/>
    </location>
</feature>
<dbReference type="Pfam" id="PF00015">
    <property type="entry name" value="MCPsignal"/>
    <property type="match status" value="1"/>
</dbReference>
<keyword evidence="4" id="KW-0472">Membrane</keyword>
<proteinExistence type="inferred from homology"/>
<feature type="transmembrane region" description="Helical" evidence="4">
    <location>
        <begin position="192"/>
        <end position="216"/>
    </location>
</feature>
<evidence type="ECO:0000256" key="2">
    <source>
        <dbReference type="ARBA" id="ARBA00029447"/>
    </source>
</evidence>
<dbReference type="InterPro" id="IPR004090">
    <property type="entry name" value="Chemotax_Me-accpt_rcpt"/>
</dbReference>
<keyword evidence="1" id="KW-0145">Chemotaxis</keyword>
<dbReference type="OrthoDB" id="9814363at2"/>
<keyword evidence="8" id="KW-1185">Reference proteome</keyword>
<dbReference type="Pfam" id="PF12729">
    <property type="entry name" value="4HB_MCP_1"/>
    <property type="match status" value="1"/>
</dbReference>
<accession>A0A3N1XQF3</accession>
<comment type="similarity">
    <text evidence="2">Belongs to the methyl-accepting chemotaxis (MCP) protein family.</text>
</comment>
<feature type="transmembrane region" description="Helical" evidence="4">
    <location>
        <begin position="13"/>
        <end position="35"/>
    </location>
</feature>
<dbReference type="InterPro" id="IPR004089">
    <property type="entry name" value="MCPsignal_dom"/>
</dbReference>
<evidence type="ECO:0000313" key="7">
    <source>
        <dbReference type="EMBL" id="ROR27322.1"/>
    </source>
</evidence>
<dbReference type="CDD" id="cd06225">
    <property type="entry name" value="HAMP"/>
    <property type="match status" value="2"/>
</dbReference>
<dbReference type="PROSITE" id="PS50885">
    <property type="entry name" value="HAMP"/>
    <property type="match status" value="1"/>
</dbReference>
<dbReference type="AlphaFoldDB" id="A0A3N1XQF3"/>
<dbReference type="PROSITE" id="PS50111">
    <property type="entry name" value="CHEMOTAXIS_TRANSDUC_2"/>
    <property type="match status" value="1"/>
</dbReference>
<dbReference type="FunFam" id="1.10.287.950:FF:000001">
    <property type="entry name" value="Methyl-accepting chemotaxis sensory transducer"/>
    <property type="match status" value="1"/>
</dbReference>
<evidence type="ECO:0000259" key="5">
    <source>
        <dbReference type="PROSITE" id="PS50111"/>
    </source>
</evidence>
<evidence type="ECO:0000313" key="8">
    <source>
        <dbReference type="Proteomes" id="UP000273083"/>
    </source>
</evidence>